<evidence type="ECO:0000313" key="2">
    <source>
        <dbReference type="EMBL" id="OAG04679.1"/>
    </source>
</evidence>
<feature type="domain" description="SnoaL-like" evidence="1">
    <location>
        <begin position="41"/>
        <end position="170"/>
    </location>
</feature>
<dbReference type="InterPro" id="IPR037401">
    <property type="entry name" value="SnoaL-like"/>
</dbReference>
<accession>A0A177CCZ9</accession>
<dbReference type="Pfam" id="PF13577">
    <property type="entry name" value="SnoaL_4"/>
    <property type="match status" value="1"/>
</dbReference>
<evidence type="ECO:0000313" key="3">
    <source>
        <dbReference type="Proteomes" id="UP000077069"/>
    </source>
</evidence>
<organism evidence="2 3">
    <name type="scientific">Paraphaeosphaeria sporulosa</name>
    <dbReference type="NCBI Taxonomy" id="1460663"/>
    <lineage>
        <taxon>Eukaryota</taxon>
        <taxon>Fungi</taxon>
        <taxon>Dikarya</taxon>
        <taxon>Ascomycota</taxon>
        <taxon>Pezizomycotina</taxon>
        <taxon>Dothideomycetes</taxon>
        <taxon>Pleosporomycetidae</taxon>
        <taxon>Pleosporales</taxon>
        <taxon>Massarineae</taxon>
        <taxon>Didymosphaeriaceae</taxon>
        <taxon>Paraphaeosphaeria</taxon>
    </lineage>
</organism>
<dbReference type="OrthoDB" id="2148716at2759"/>
<dbReference type="AlphaFoldDB" id="A0A177CCZ9"/>
<reference evidence="2 3" key="1">
    <citation type="submission" date="2016-05" db="EMBL/GenBank/DDBJ databases">
        <title>Comparative analysis of secretome profiles of manganese(II)-oxidizing ascomycete fungi.</title>
        <authorList>
            <consortium name="DOE Joint Genome Institute"/>
            <person name="Zeiner C.A."/>
            <person name="Purvine S.O."/>
            <person name="Zink E.M."/>
            <person name="Wu S."/>
            <person name="Pasa-Tolic L."/>
            <person name="Chaput D.L."/>
            <person name="Haridas S."/>
            <person name="Grigoriev I.V."/>
            <person name="Santelli C.M."/>
            <person name="Hansel C.M."/>
        </authorList>
    </citation>
    <scope>NUCLEOTIDE SEQUENCE [LARGE SCALE GENOMIC DNA]</scope>
    <source>
        <strain evidence="2 3">AP3s5-JAC2a</strain>
    </source>
</reference>
<dbReference type="Proteomes" id="UP000077069">
    <property type="component" value="Unassembled WGS sequence"/>
</dbReference>
<keyword evidence="3" id="KW-1185">Reference proteome</keyword>
<dbReference type="STRING" id="1460663.A0A177CCZ9"/>
<proteinExistence type="predicted"/>
<dbReference type="GeneID" id="28762121"/>
<gene>
    <name evidence="2" type="ORF">CC84DRAFT_1165070</name>
</gene>
<sequence length="194" mass="21589">MMPTQSAILSDHHHHQFSTQKFTITIELRPLTMLPPISLSSLTPREAITDALSRCILGLDTNSRPLFESACLQDSTMTIAIGPTVVSGWPAISAFFERVFQVITTHIISNVRIAVEDGADTATLSAHAISYHIREEDKLSVEDTSYTAGSLYDIEVVRDKGDGLWKIRRWGFKILWTKGERAVLFGDEEVATVE</sequence>
<dbReference type="SUPFAM" id="SSF54427">
    <property type="entry name" value="NTF2-like"/>
    <property type="match status" value="1"/>
</dbReference>
<dbReference type="RefSeq" id="XP_018035044.1">
    <property type="nucleotide sequence ID" value="XM_018178635.1"/>
</dbReference>
<name>A0A177CCZ9_9PLEO</name>
<dbReference type="EMBL" id="KV441553">
    <property type="protein sequence ID" value="OAG04679.1"/>
    <property type="molecule type" value="Genomic_DNA"/>
</dbReference>
<dbReference type="InterPro" id="IPR032710">
    <property type="entry name" value="NTF2-like_dom_sf"/>
</dbReference>
<evidence type="ECO:0000259" key="1">
    <source>
        <dbReference type="Pfam" id="PF13577"/>
    </source>
</evidence>
<dbReference type="InParanoid" id="A0A177CCZ9"/>
<dbReference type="Gene3D" id="3.10.450.50">
    <property type="match status" value="1"/>
</dbReference>
<protein>
    <recommendedName>
        <fullName evidence="1">SnoaL-like domain-containing protein</fullName>
    </recommendedName>
</protein>